<evidence type="ECO:0008006" key="3">
    <source>
        <dbReference type="Google" id="ProtNLM"/>
    </source>
</evidence>
<dbReference type="Proteomes" id="UP000010846">
    <property type="component" value="Chromosome"/>
</dbReference>
<name>L0IBQ1_HALRX</name>
<dbReference type="GeneID" id="14376374"/>
<sequence>MKIVVTIQHPAHVHFYRHAIDELDEQGHDVFVYARENDLAVPLLEAYGIDHEVLAGPQRSLASLARVQATYEWRLFTRARRIDPDVMTAIGGVAVSHVAPLVDARSVVFVDNEGVWSHRLMAPFADVIATPASFEDDFGDGHVRYQGFQELAYLHPNRFEPDPDRLRAAGVDPSDRYFFCRFRTWDAFHDVGEGGLSPAGKRDLVSRFDDRGTVYISSSDPLPPDLEPYRQPIPPTAVHDLLYYADCYAGDSATMATEAALLGTPAVRIQSFATDFDADMSNFVVLETEYDLLRSTADESVALALADELSADPETPARWKRRRDAVVGDLQDGTTLIVDLLTRQARTRPTQTADVAYSSSSR</sequence>
<protein>
    <recommendedName>
        <fullName evidence="3">DUF354 domain-containing protein</fullName>
    </recommendedName>
</protein>
<dbReference type="EMBL" id="CP003050">
    <property type="protein sequence ID" value="AGB16194.1"/>
    <property type="molecule type" value="Genomic_DNA"/>
</dbReference>
<dbReference type="eggNOG" id="arCOG01395">
    <property type="taxonomic scope" value="Archaea"/>
</dbReference>
<dbReference type="PANTHER" id="PTHR39662">
    <property type="entry name" value="DUF354 DOMAIN-CONTAINING PROTEIN-RELATED"/>
    <property type="match status" value="1"/>
</dbReference>
<organism evidence="1 2">
    <name type="scientific">Halovivax ruber (strain DSM 18193 / JCM 13892 / XH-70)</name>
    <dbReference type="NCBI Taxonomy" id="797302"/>
    <lineage>
        <taxon>Archaea</taxon>
        <taxon>Methanobacteriati</taxon>
        <taxon>Methanobacteriota</taxon>
        <taxon>Stenosarchaea group</taxon>
        <taxon>Halobacteria</taxon>
        <taxon>Halobacteriales</taxon>
        <taxon>Natrialbaceae</taxon>
        <taxon>Halovivax</taxon>
    </lineage>
</organism>
<keyword evidence="2" id="KW-1185">Reference proteome</keyword>
<reference evidence="1" key="1">
    <citation type="submission" date="2011-09" db="EMBL/GenBank/DDBJ databases">
        <title>Complete sequence of Halovivax ruber XH-70.</title>
        <authorList>
            <consortium name="US DOE Joint Genome Institute"/>
            <person name="Lucas S."/>
            <person name="Han J."/>
            <person name="Lapidus A."/>
            <person name="Cheng J.-F."/>
            <person name="Goodwin L."/>
            <person name="Pitluck S."/>
            <person name="Peters L."/>
            <person name="Mikhailova N."/>
            <person name="Davenport K."/>
            <person name="Detter J.C."/>
            <person name="Han C."/>
            <person name="Tapia R."/>
            <person name="Land M."/>
            <person name="Hauser L."/>
            <person name="Kyrpides N."/>
            <person name="Ivanova N."/>
            <person name="Pagani I."/>
            <person name="Sproer C."/>
            <person name="Anderson I."/>
            <person name="Woyke T."/>
        </authorList>
    </citation>
    <scope>NUCLEOTIDE SEQUENCE</scope>
    <source>
        <strain evidence="1">XH-70</strain>
    </source>
</reference>
<dbReference type="PIRSF" id="PIRSF005357">
    <property type="entry name" value="UCP005357"/>
    <property type="match status" value="1"/>
</dbReference>
<dbReference type="RefSeq" id="WP_015300834.1">
    <property type="nucleotide sequence ID" value="NC_019964.1"/>
</dbReference>
<dbReference type="HOGENOM" id="CLU_064233_0_0_2"/>
<dbReference type="KEGG" id="hru:Halru_1587"/>
<dbReference type="Pfam" id="PF04007">
    <property type="entry name" value="DUF354"/>
    <property type="match status" value="1"/>
</dbReference>
<accession>L0IBQ1</accession>
<dbReference type="SUPFAM" id="SSF53756">
    <property type="entry name" value="UDP-Glycosyltransferase/glycogen phosphorylase"/>
    <property type="match status" value="1"/>
</dbReference>
<dbReference type="PANTHER" id="PTHR39662:SF1">
    <property type="entry name" value="DUF354 DOMAIN-CONTAINING PROTEIN"/>
    <property type="match status" value="1"/>
</dbReference>
<evidence type="ECO:0000313" key="2">
    <source>
        <dbReference type="Proteomes" id="UP000010846"/>
    </source>
</evidence>
<dbReference type="InterPro" id="IPR007152">
    <property type="entry name" value="DUF354"/>
</dbReference>
<gene>
    <name evidence="1" type="ordered locus">Halru_1587</name>
</gene>
<dbReference type="STRING" id="797302.Halru_1587"/>
<evidence type="ECO:0000313" key="1">
    <source>
        <dbReference type="EMBL" id="AGB16194.1"/>
    </source>
</evidence>
<proteinExistence type="predicted"/>
<dbReference type="AlphaFoldDB" id="L0IBQ1"/>
<dbReference type="OrthoDB" id="185087at2157"/>